<name>A0ABQ0A5U9_9GAMM</name>
<gene>
    <name evidence="1" type="ORF">NBRC116591_08400</name>
</gene>
<evidence type="ECO:0000313" key="1">
    <source>
        <dbReference type="EMBL" id="GAA6167030.1"/>
    </source>
</evidence>
<dbReference type="RefSeq" id="WP_353301780.1">
    <property type="nucleotide sequence ID" value="NZ_BAABWN010000002.1"/>
</dbReference>
<accession>A0ABQ0A5U9</accession>
<organism evidence="1 2">
    <name type="scientific">Sessilibacter corallicola</name>
    <dbReference type="NCBI Taxonomy" id="2904075"/>
    <lineage>
        <taxon>Bacteria</taxon>
        <taxon>Pseudomonadati</taxon>
        <taxon>Pseudomonadota</taxon>
        <taxon>Gammaproteobacteria</taxon>
        <taxon>Cellvibrionales</taxon>
        <taxon>Cellvibrionaceae</taxon>
        <taxon>Sessilibacter</taxon>
    </lineage>
</organism>
<reference evidence="1 2" key="1">
    <citation type="submission" date="2024-04" db="EMBL/GenBank/DDBJ databases">
        <title>Draft genome sequence of Sessilibacter corallicola NBRC 116591.</title>
        <authorList>
            <person name="Miyakawa T."/>
            <person name="Kusuya Y."/>
            <person name="Miura T."/>
        </authorList>
    </citation>
    <scope>NUCLEOTIDE SEQUENCE [LARGE SCALE GENOMIC DNA]</scope>
    <source>
        <strain evidence="1 2">KU-00831-HH</strain>
    </source>
</reference>
<dbReference type="Proteomes" id="UP001465153">
    <property type="component" value="Unassembled WGS sequence"/>
</dbReference>
<proteinExistence type="predicted"/>
<evidence type="ECO:0000313" key="2">
    <source>
        <dbReference type="Proteomes" id="UP001465153"/>
    </source>
</evidence>
<comment type="caution">
    <text evidence="1">The sequence shown here is derived from an EMBL/GenBank/DDBJ whole genome shotgun (WGS) entry which is preliminary data.</text>
</comment>
<protein>
    <submittedName>
        <fullName evidence="1">Uncharacterized protein</fullName>
    </submittedName>
</protein>
<sequence>MQYTKVLIDLIQAARKKAPQEYKSVIKLTNPDVLTVLIGLYKQTDDNSLKDIIREAFVEADDDRIDNPQRNLADSDIVNSEQLSRADDGKEQKVNIDAIPVVASDHISF</sequence>
<keyword evidence="2" id="KW-1185">Reference proteome</keyword>
<dbReference type="EMBL" id="BAABWN010000002">
    <property type="protein sequence ID" value="GAA6167030.1"/>
    <property type="molecule type" value="Genomic_DNA"/>
</dbReference>